<protein>
    <submittedName>
        <fullName evidence="2">Uncharacterized protein</fullName>
    </submittedName>
</protein>
<name>A0A409VJ00_9AGAR</name>
<evidence type="ECO:0000313" key="2">
    <source>
        <dbReference type="EMBL" id="PPQ66228.1"/>
    </source>
</evidence>
<feature type="compositionally biased region" description="Low complexity" evidence="1">
    <location>
        <begin position="91"/>
        <end position="113"/>
    </location>
</feature>
<accession>A0A409VJ00</accession>
<reference evidence="2 3" key="1">
    <citation type="journal article" date="2018" name="Evol. Lett.">
        <title>Horizontal gene cluster transfer increased hallucinogenic mushroom diversity.</title>
        <authorList>
            <person name="Reynolds H.T."/>
            <person name="Vijayakumar V."/>
            <person name="Gluck-Thaler E."/>
            <person name="Korotkin H.B."/>
            <person name="Matheny P.B."/>
            <person name="Slot J.C."/>
        </authorList>
    </citation>
    <scope>NUCLEOTIDE SEQUENCE [LARGE SCALE GENOMIC DNA]</scope>
    <source>
        <strain evidence="2 3">2629</strain>
    </source>
</reference>
<gene>
    <name evidence="2" type="ORF">CVT24_000340</name>
</gene>
<dbReference type="InParanoid" id="A0A409VJ00"/>
<dbReference type="OrthoDB" id="3223825at2759"/>
<dbReference type="AlphaFoldDB" id="A0A409VJ00"/>
<dbReference type="Proteomes" id="UP000284842">
    <property type="component" value="Unassembled WGS sequence"/>
</dbReference>
<comment type="caution">
    <text evidence="2">The sequence shown here is derived from an EMBL/GenBank/DDBJ whole genome shotgun (WGS) entry which is preliminary data.</text>
</comment>
<sequence>MVWIELSEVGAVYIFLAVPFKRSMFAGTGVQSFVLAVNPSDPTDMGFLGGSLLGREFWRGLRSGGEQGARAFKTTCINRLPKNPSSHPFNQSTSQVTSSTPSPAPTPSVSLASKSGPSKSLKTELYESVRTALRAVSGHRTAEMKWTNPERLDAFGVRLVGWPEGIPQQNPSTLKSSQNRQLLDALQKGTMKFERLFGDPVAQSSSDTDKAKAQTSPDKQLEEDDFSWAYDSGPSEASQVTLPAEDSQSSRSTSASRAPTGPLLKPKRDPLPTPQSPVISEMDDSPWRMDTSQMDISSGLGTYNVDFGWDEFSDHLLSTIGSDWDNESSVVRPKKRPRTENETDDANSDAISQQEVGT</sequence>
<dbReference type="EMBL" id="NHTK01006048">
    <property type="protein sequence ID" value="PPQ66228.1"/>
    <property type="molecule type" value="Genomic_DNA"/>
</dbReference>
<organism evidence="2 3">
    <name type="scientific">Panaeolus cyanescens</name>
    <dbReference type="NCBI Taxonomy" id="181874"/>
    <lineage>
        <taxon>Eukaryota</taxon>
        <taxon>Fungi</taxon>
        <taxon>Dikarya</taxon>
        <taxon>Basidiomycota</taxon>
        <taxon>Agaricomycotina</taxon>
        <taxon>Agaricomycetes</taxon>
        <taxon>Agaricomycetidae</taxon>
        <taxon>Agaricales</taxon>
        <taxon>Agaricineae</taxon>
        <taxon>Galeropsidaceae</taxon>
        <taxon>Panaeolus</taxon>
    </lineage>
</organism>
<feature type="compositionally biased region" description="Low complexity" evidence="1">
    <location>
        <begin position="247"/>
        <end position="258"/>
    </location>
</feature>
<feature type="compositionally biased region" description="Polar residues" evidence="1">
    <location>
        <begin position="349"/>
        <end position="358"/>
    </location>
</feature>
<evidence type="ECO:0000313" key="3">
    <source>
        <dbReference type="Proteomes" id="UP000284842"/>
    </source>
</evidence>
<proteinExistence type="predicted"/>
<keyword evidence="3" id="KW-1185">Reference proteome</keyword>
<feature type="region of interest" description="Disordered" evidence="1">
    <location>
        <begin position="80"/>
        <end position="123"/>
    </location>
</feature>
<feature type="region of interest" description="Disordered" evidence="1">
    <location>
        <begin position="320"/>
        <end position="358"/>
    </location>
</feature>
<feature type="region of interest" description="Disordered" evidence="1">
    <location>
        <begin position="200"/>
        <end position="293"/>
    </location>
</feature>
<evidence type="ECO:0000256" key="1">
    <source>
        <dbReference type="SAM" id="MobiDB-lite"/>
    </source>
</evidence>